<evidence type="ECO:0000259" key="1">
    <source>
        <dbReference type="Pfam" id="PF01048"/>
    </source>
</evidence>
<dbReference type="SUPFAM" id="SSF53167">
    <property type="entry name" value="Purine and uridine phosphorylases"/>
    <property type="match status" value="1"/>
</dbReference>
<dbReference type="EC" id="3.2.2.16" evidence="2"/>
<dbReference type="InterPro" id="IPR000845">
    <property type="entry name" value="Nucleoside_phosphorylase_d"/>
</dbReference>
<sequence length="217" mass="23068">MHTAPAMDKISGHDVLFVMAVDAEYGPHLRRRISPLMTGVGPIEAAVVLTGALAALRHADRLPDLVVSLGSAGSPSLAQAQVYQVGAVEYRDMDASALGYAKGETPFLQLPVRVPLPHRIPDLPAASLATGGSVVSGAAYDGIEAEMVDMETFAILRACQSFGIPMIGLRGISDGVSEVRQLSDWTQYLHLVDERLAEAVDLLAQALERGLMSKPRV</sequence>
<dbReference type="Proteomes" id="UP001251085">
    <property type="component" value="Unassembled WGS sequence"/>
</dbReference>
<evidence type="ECO:0000313" key="3">
    <source>
        <dbReference type="Proteomes" id="UP001251085"/>
    </source>
</evidence>
<protein>
    <submittedName>
        <fullName evidence="2">5'-methylthioadenosine/S-adenosylhomocysteine nucleosidase</fullName>
        <ecNumber evidence="2">3.2.2.16</ecNumber>
        <ecNumber evidence="2">3.2.2.9</ecNumber>
    </submittedName>
</protein>
<evidence type="ECO:0000313" key="2">
    <source>
        <dbReference type="EMBL" id="MDT1062783.1"/>
    </source>
</evidence>
<dbReference type="GO" id="GO:0008782">
    <property type="term" value="F:adenosylhomocysteine nucleosidase activity"/>
    <property type="evidence" value="ECO:0007669"/>
    <property type="project" value="UniProtKB-EC"/>
</dbReference>
<dbReference type="GO" id="GO:0008930">
    <property type="term" value="F:methylthioadenosine nucleosidase activity"/>
    <property type="evidence" value="ECO:0007669"/>
    <property type="project" value="UniProtKB-EC"/>
</dbReference>
<dbReference type="EMBL" id="JAVRQI010000009">
    <property type="protein sequence ID" value="MDT1062783.1"/>
    <property type="molecule type" value="Genomic_DNA"/>
</dbReference>
<feature type="domain" description="Nucleoside phosphorylase" evidence="1">
    <location>
        <begin position="141"/>
        <end position="200"/>
    </location>
</feature>
<gene>
    <name evidence="2" type="ORF">RM190_12970</name>
</gene>
<dbReference type="InterPro" id="IPR010050">
    <property type="entry name" value="MTA_SAH_nuc_hyp"/>
</dbReference>
<dbReference type="EC" id="3.2.2.9" evidence="2"/>
<dbReference type="Pfam" id="PF01048">
    <property type="entry name" value="PNP_UDP_1"/>
    <property type="match status" value="1"/>
</dbReference>
<keyword evidence="3" id="KW-1185">Reference proteome</keyword>
<accession>A0ABU3EEW7</accession>
<keyword evidence="2" id="KW-0326">Glycosidase</keyword>
<organism evidence="2 3">
    <name type="scientific">Paracoccus broussonetiae</name>
    <dbReference type="NCBI Taxonomy" id="3075834"/>
    <lineage>
        <taxon>Bacteria</taxon>
        <taxon>Pseudomonadati</taxon>
        <taxon>Pseudomonadota</taxon>
        <taxon>Alphaproteobacteria</taxon>
        <taxon>Rhodobacterales</taxon>
        <taxon>Paracoccaceae</taxon>
        <taxon>Paracoccus</taxon>
    </lineage>
</organism>
<proteinExistence type="predicted"/>
<name>A0ABU3EEW7_9RHOB</name>
<dbReference type="InterPro" id="IPR035994">
    <property type="entry name" value="Nucleoside_phosphorylase_sf"/>
</dbReference>
<dbReference type="NCBIfam" id="TIGR01705">
    <property type="entry name" value="MTA_SAH-nuc-hyp"/>
    <property type="match status" value="1"/>
</dbReference>
<reference evidence="3" key="1">
    <citation type="submission" date="2023-07" db="EMBL/GenBank/DDBJ databases">
        <title>Characterization of two Paracoccaceae strains isolated from Phycosphere and proposal of Xinfangfangia lacusdiani sp. nov.</title>
        <authorList>
            <person name="Deng Y."/>
            <person name="Zhang Y.Q."/>
        </authorList>
    </citation>
    <scope>NUCLEOTIDE SEQUENCE [LARGE SCALE GENOMIC DNA]</scope>
    <source>
        <strain evidence="3">CPCC 101403</strain>
    </source>
</reference>
<comment type="caution">
    <text evidence="2">The sequence shown here is derived from an EMBL/GenBank/DDBJ whole genome shotgun (WGS) entry which is preliminary data.</text>
</comment>
<keyword evidence="2" id="KW-0378">Hydrolase</keyword>
<dbReference type="Gene3D" id="3.40.50.1580">
    <property type="entry name" value="Nucleoside phosphorylase domain"/>
    <property type="match status" value="1"/>
</dbReference>